<dbReference type="EMBL" id="RJKE01000001">
    <property type="protein sequence ID" value="ROO88071.1"/>
    <property type="molecule type" value="Genomic_DNA"/>
</dbReference>
<dbReference type="PANTHER" id="PTHR33498:SF1">
    <property type="entry name" value="TRANSPOSASE FOR INSERTION SEQUENCE ELEMENT IS1557"/>
    <property type="match status" value="1"/>
</dbReference>
<proteinExistence type="predicted"/>
<comment type="caution">
    <text evidence="2">The sequence shown here is derived from an EMBL/GenBank/DDBJ whole genome shotgun (WGS) entry which is preliminary data.</text>
</comment>
<organism evidence="2 3">
    <name type="scientific">Actinocorallia herbida</name>
    <dbReference type="NCBI Taxonomy" id="58109"/>
    <lineage>
        <taxon>Bacteria</taxon>
        <taxon>Bacillati</taxon>
        <taxon>Actinomycetota</taxon>
        <taxon>Actinomycetes</taxon>
        <taxon>Streptosporangiales</taxon>
        <taxon>Thermomonosporaceae</taxon>
        <taxon>Actinocorallia</taxon>
    </lineage>
</organism>
<evidence type="ECO:0000313" key="3">
    <source>
        <dbReference type="Proteomes" id="UP000272400"/>
    </source>
</evidence>
<name>A0A3N1D3H3_9ACTN</name>
<dbReference type="InterPro" id="IPR017894">
    <property type="entry name" value="HTH_IS21_transposase_type"/>
</dbReference>
<gene>
    <name evidence="2" type="ORF">EDD29_5727</name>
</gene>
<dbReference type="InterPro" id="IPR029261">
    <property type="entry name" value="Transposase_Znf"/>
</dbReference>
<keyword evidence="3" id="KW-1185">Reference proteome</keyword>
<dbReference type="PANTHER" id="PTHR33498">
    <property type="entry name" value="TRANSPOSASE FOR INSERTION SEQUENCE ELEMENT IS1557"/>
    <property type="match status" value="1"/>
</dbReference>
<accession>A0A3N1D3H3</accession>
<protein>
    <submittedName>
        <fullName evidence="2">Transposase</fullName>
    </submittedName>
</protein>
<reference evidence="2 3" key="1">
    <citation type="submission" date="2018-11" db="EMBL/GenBank/DDBJ databases">
        <title>Sequencing the genomes of 1000 actinobacteria strains.</title>
        <authorList>
            <person name="Klenk H.-P."/>
        </authorList>
    </citation>
    <scope>NUCLEOTIDE SEQUENCE [LARGE SCALE GENOMIC DNA]</scope>
    <source>
        <strain evidence="2 3">DSM 44254</strain>
    </source>
</reference>
<feature type="domain" description="HTH IS21-type" evidence="1">
    <location>
        <begin position="275"/>
        <end position="338"/>
    </location>
</feature>
<dbReference type="Pfam" id="PF01610">
    <property type="entry name" value="DDE_Tnp_ISL3"/>
    <property type="match status" value="2"/>
</dbReference>
<evidence type="ECO:0000259" key="1">
    <source>
        <dbReference type="PROSITE" id="PS50531"/>
    </source>
</evidence>
<dbReference type="NCBIfam" id="NF033550">
    <property type="entry name" value="transpos_ISL3"/>
    <property type="match status" value="1"/>
</dbReference>
<evidence type="ECO:0000313" key="2">
    <source>
        <dbReference type="EMBL" id="ROO88071.1"/>
    </source>
</evidence>
<dbReference type="Proteomes" id="UP000272400">
    <property type="component" value="Unassembled WGS sequence"/>
</dbReference>
<dbReference type="InterPro" id="IPR002560">
    <property type="entry name" value="Transposase_DDE"/>
</dbReference>
<dbReference type="RefSeq" id="WP_425454990.1">
    <property type="nucleotide sequence ID" value="NZ_RJKE01000001.1"/>
</dbReference>
<dbReference type="InterPro" id="IPR047951">
    <property type="entry name" value="Transpos_ISL3"/>
</dbReference>
<sequence>MLRAEELVGVVFAGLSALVIEDVVEGGEVIRVRARTREEQVPCPVCGTLTGRVHGRFGRTVADVPVDGRRVVVSVRVRRLACQAWSCSRRTFREQVPGLLERYQRRTSRLADQLGAVVRELAGRASARMSAALAVGLSRSTALRLLAALPLPQVQVPRVLGVDDFALKRRHRYATILINAETSEPVDVLPGRGAVILEEWLRTHPGVEVVCRDGSLVYAEAVRRALPEAVQVSDRWHLWRNLCDKTLAEVRSHSACWATVNPPCPGGVREQTTRERWQQIHNLLDQGIGLLECARRLDINLNTVKRYARRGEPEELRIAPRYRATLVDPYRDHLRARRAEDPAVPVTQLLREIKELGYTGSLNLLYRYLNQGRAEGDRPVTTPRHLARLLLTHPDHLRDKDADLLRDLTAGCPELTELARLIDAFAQLLTPADGNDVLLSAWITDARAADLPHLHSLAKGLDLDRPAVNAALTLPFHNGRTEGVNTRTKRIMRQMHGRAGFELLRHRILLS</sequence>
<dbReference type="PROSITE" id="PS50531">
    <property type="entry name" value="HTH_IS21"/>
    <property type="match status" value="1"/>
</dbReference>
<dbReference type="Pfam" id="PF14690">
    <property type="entry name" value="Zn_ribbon_ISL3"/>
    <property type="match status" value="1"/>
</dbReference>
<dbReference type="AlphaFoldDB" id="A0A3N1D3H3"/>